<dbReference type="STRING" id="983967.A0A1E4SVB1"/>
<feature type="compositionally biased region" description="Low complexity" evidence="1">
    <location>
        <begin position="397"/>
        <end position="409"/>
    </location>
</feature>
<dbReference type="AlphaFoldDB" id="A0A1E4SVB1"/>
<evidence type="ECO:0000259" key="2">
    <source>
        <dbReference type="Pfam" id="PF04424"/>
    </source>
</evidence>
<dbReference type="InterPro" id="IPR033979">
    <property type="entry name" value="MINDY_domain"/>
</dbReference>
<dbReference type="Proteomes" id="UP000094801">
    <property type="component" value="Unassembled WGS sequence"/>
</dbReference>
<gene>
    <name evidence="3" type="ORF">CANARDRAFT_238283</name>
</gene>
<keyword evidence="4" id="KW-1185">Reference proteome</keyword>
<dbReference type="GO" id="GO:0004843">
    <property type="term" value="F:cysteine-type deubiquitinase activity"/>
    <property type="evidence" value="ECO:0007669"/>
    <property type="project" value="InterPro"/>
</dbReference>
<feature type="region of interest" description="Disordered" evidence="1">
    <location>
        <begin position="360"/>
        <end position="418"/>
    </location>
</feature>
<accession>A0A1E4SVB1</accession>
<feature type="compositionally biased region" description="Low complexity" evidence="1">
    <location>
        <begin position="367"/>
        <end position="382"/>
    </location>
</feature>
<dbReference type="GO" id="GO:0071108">
    <property type="term" value="P:protein K48-linked deubiquitination"/>
    <property type="evidence" value="ECO:0007669"/>
    <property type="project" value="TreeGrafter"/>
</dbReference>
<evidence type="ECO:0000313" key="3">
    <source>
        <dbReference type="EMBL" id="ODV83420.1"/>
    </source>
</evidence>
<dbReference type="GO" id="GO:0071944">
    <property type="term" value="C:cell periphery"/>
    <property type="evidence" value="ECO:0007669"/>
    <property type="project" value="TreeGrafter"/>
</dbReference>
<dbReference type="PANTHER" id="PTHR18063">
    <property type="entry name" value="NF-E2 INDUCIBLE PROTEIN"/>
    <property type="match status" value="1"/>
</dbReference>
<dbReference type="PANTHER" id="PTHR18063:SF6">
    <property type="entry name" value="UBIQUITIN CARBOXYL-TERMINAL HYDROLASE"/>
    <property type="match status" value="1"/>
</dbReference>
<sequence>MATVQTDKNMRFKTKTINWSDSYGNFHMNNILLQNRNGPCFIISFINTLILAKELDELDEWSTVALKSKKGVATPLSTKSGVKKLKNSDLTPLKEILLREEVSFDSILNELTSLMLLLNTDGSEIVDIAEILNILPYLDSGLNVNLKLSNPIIEDFEEQTDSINSLLKLFELKITHGFVFDDAQMVEDPELDSFDKCQDYLISIIDLFQSKYDINLQTSDSEQLSTLSVDDESDQKRLIKYLKLKEFLDENKTQLTKTGLNILQTNDLILSNDSFLIFFRNDHFNTIYKVNGQLYLLANDEGYRNNDEIVWEELKSIGGLKDELLTGSFKTPQLKNEEVMGPSSADVMLAKQLQSQEDEDYAKKLQKSYQQKAAAAATPTSTNKKRKHKSKEKGVATTSTNTDTTPPTKTKSDSCVIM</sequence>
<evidence type="ECO:0000256" key="1">
    <source>
        <dbReference type="SAM" id="MobiDB-lite"/>
    </source>
</evidence>
<dbReference type="GO" id="GO:1990380">
    <property type="term" value="F:K48-linked deubiquitinase activity"/>
    <property type="evidence" value="ECO:0007669"/>
    <property type="project" value="InterPro"/>
</dbReference>
<protein>
    <recommendedName>
        <fullName evidence="2">MINDY deubiquitinase domain-containing protein</fullName>
    </recommendedName>
</protein>
<dbReference type="OrthoDB" id="10261212at2759"/>
<feature type="domain" description="MINDY deubiquitinase" evidence="2">
    <location>
        <begin position="11"/>
        <end position="329"/>
    </location>
</feature>
<dbReference type="GO" id="GO:0005829">
    <property type="term" value="C:cytosol"/>
    <property type="evidence" value="ECO:0007669"/>
    <property type="project" value="TreeGrafter"/>
</dbReference>
<dbReference type="InterPro" id="IPR007518">
    <property type="entry name" value="MINDY"/>
</dbReference>
<reference evidence="4" key="1">
    <citation type="submission" date="2016-04" db="EMBL/GenBank/DDBJ databases">
        <title>Comparative genomics of biotechnologically important yeasts.</title>
        <authorList>
            <consortium name="DOE Joint Genome Institute"/>
            <person name="Riley R."/>
            <person name="Haridas S."/>
            <person name="Wolfe K.H."/>
            <person name="Lopes M.R."/>
            <person name="Hittinger C.T."/>
            <person name="Goker M."/>
            <person name="Salamov A."/>
            <person name="Wisecaver J."/>
            <person name="Long T.M."/>
            <person name="Aerts A.L."/>
            <person name="Barry K."/>
            <person name="Choi C."/>
            <person name="Clum A."/>
            <person name="Coughlan A.Y."/>
            <person name="Deshpande S."/>
            <person name="Douglass A.P."/>
            <person name="Hanson S.J."/>
            <person name="Klenk H.-P."/>
            <person name="Labutti K."/>
            <person name="Lapidus A."/>
            <person name="Lindquist E."/>
            <person name="Lipzen A."/>
            <person name="Meier-Kolthoff J.P."/>
            <person name="Ohm R.A."/>
            <person name="Otillar R.P."/>
            <person name="Pangilinan J."/>
            <person name="Peng Y."/>
            <person name="Rokas A."/>
            <person name="Rosa C.A."/>
            <person name="Scheuner C."/>
            <person name="Sibirny A.A."/>
            <person name="Slot J.C."/>
            <person name="Stielow J.B."/>
            <person name="Sun H."/>
            <person name="Kurtzman C.P."/>
            <person name="Blackwell M."/>
            <person name="Grigoriev I.V."/>
            <person name="Jeffries T.W."/>
        </authorList>
    </citation>
    <scope>NUCLEOTIDE SEQUENCE [LARGE SCALE GENOMIC DNA]</scope>
    <source>
        <strain evidence="4">NRRL YB-2248</strain>
    </source>
</reference>
<dbReference type="Pfam" id="PF04424">
    <property type="entry name" value="MINDY_DUB"/>
    <property type="match status" value="1"/>
</dbReference>
<name>A0A1E4SVB1_9ASCO</name>
<proteinExistence type="predicted"/>
<dbReference type="EMBL" id="KV453864">
    <property type="protein sequence ID" value="ODV83420.1"/>
    <property type="molecule type" value="Genomic_DNA"/>
</dbReference>
<evidence type="ECO:0000313" key="4">
    <source>
        <dbReference type="Proteomes" id="UP000094801"/>
    </source>
</evidence>
<dbReference type="GO" id="GO:0016807">
    <property type="term" value="F:cysteine-type carboxypeptidase activity"/>
    <property type="evidence" value="ECO:0007669"/>
    <property type="project" value="TreeGrafter"/>
</dbReference>
<organism evidence="3 4">
    <name type="scientific">[Candida] arabinofermentans NRRL YB-2248</name>
    <dbReference type="NCBI Taxonomy" id="983967"/>
    <lineage>
        <taxon>Eukaryota</taxon>
        <taxon>Fungi</taxon>
        <taxon>Dikarya</taxon>
        <taxon>Ascomycota</taxon>
        <taxon>Saccharomycotina</taxon>
        <taxon>Pichiomycetes</taxon>
        <taxon>Pichiales</taxon>
        <taxon>Pichiaceae</taxon>
        <taxon>Ogataea</taxon>
        <taxon>Ogataea/Candida clade</taxon>
    </lineage>
</organism>